<proteinExistence type="inferred from homology"/>
<dbReference type="GO" id="GO:0006310">
    <property type="term" value="P:DNA recombination"/>
    <property type="evidence" value="ECO:0007669"/>
    <property type="project" value="UniProtKB-KW"/>
</dbReference>
<dbReference type="Pfam" id="PF00589">
    <property type="entry name" value="Phage_integrase"/>
    <property type="match status" value="1"/>
</dbReference>
<dbReference type="GO" id="GO:0003677">
    <property type="term" value="F:DNA binding"/>
    <property type="evidence" value="ECO:0007669"/>
    <property type="project" value="InterPro"/>
</dbReference>
<keyword evidence="2" id="KW-0229">DNA integration</keyword>
<dbReference type="PANTHER" id="PTHR30629">
    <property type="entry name" value="PROPHAGE INTEGRASE"/>
    <property type="match status" value="1"/>
</dbReference>
<dbReference type="KEGG" id="lhf:JCM16775_1792"/>
<evidence type="ECO:0000313" key="6">
    <source>
        <dbReference type="Proteomes" id="UP000321892"/>
    </source>
</evidence>
<dbReference type="InterPro" id="IPR050808">
    <property type="entry name" value="Phage_Integrase"/>
</dbReference>
<gene>
    <name evidence="5" type="ORF">JCM16775_1792</name>
</gene>
<evidence type="ECO:0000313" key="5">
    <source>
        <dbReference type="EMBL" id="BBM39081.1"/>
    </source>
</evidence>
<dbReference type="InterPro" id="IPR013762">
    <property type="entry name" value="Integrase-like_cat_sf"/>
</dbReference>
<evidence type="ECO:0000256" key="2">
    <source>
        <dbReference type="ARBA" id="ARBA00022908"/>
    </source>
</evidence>
<dbReference type="InterPro" id="IPR002104">
    <property type="entry name" value="Integrase_catalytic"/>
</dbReference>
<accession>A0A510JL29</accession>
<comment type="similarity">
    <text evidence="1">Belongs to the 'phage' integrase family.</text>
</comment>
<organism evidence="5 6">
    <name type="scientific">Leptotrichia hofstadii</name>
    <dbReference type="NCBI Taxonomy" id="157688"/>
    <lineage>
        <taxon>Bacteria</taxon>
        <taxon>Fusobacteriati</taxon>
        <taxon>Fusobacteriota</taxon>
        <taxon>Fusobacteriia</taxon>
        <taxon>Fusobacteriales</taxon>
        <taxon>Leptotrichiaceae</taxon>
        <taxon>Leptotrichia</taxon>
    </lineage>
</organism>
<reference evidence="5 6" key="1">
    <citation type="submission" date="2019-07" db="EMBL/GenBank/DDBJ databases">
        <title>Complete Genome Sequence of Leptotrichia hofstadii Strain JCM16775.</title>
        <authorList>
            <person name="Watanabe S."/>
            <person name="Cui L."/>
        </authorList>
    </citation>
    <scope>NUCLEOTIDE SEQUENCE [LARGE SCALE GENOMIC DNA]</scope>
    <source>
        <strain evidence="5 6">JCM16775</strain>
    </source>
</reference>
<evidence type="ECO:0000259" key="4">
    <source>
        <dbReference type="PROSITE" id="PS51898"/>
    </source>
</evidence>
<dbReference type="PANTHER" id="PTHR30629:SF2">
    <property type="entry name" value="PROPHAGE INTEGRASE INTS-RELATED"/>
    <property type="match status" value="1"/>
</dbReference>
<dbReference type="Gene3D" id="1.10.443.10">
    <property type="entry name" value="Intergrase catalytic core"/>
    <property type="match status" value="1"/>
</dbReference>
<evidence type="ECO:0000256" key="3">
    <source>
        <dbReference type="ARBA" id="ARBA00023172"/>
    </source>
</evidence>
<evidence type="ECO:0000256" key="1">
    <source>
        <dbReference type="ARBA" id="ARBA00008857"/>
    </source>
</evidence>
<dbReference type="AlphaFoldDB" id="A0A510JL29"/>
<keyword evidence="3" id="KW-0233">DNA recombination</keyword>
<dbReference type="PROSITE" id="PS51898">
    <property type="entry name" value="TYR_RECOMBINASE"/>
    <property type="match status" value="1"/>
</dbReference>
<dbReference type="EMBL" id="AP019823">
    <property type="protein sequence ID" value="BBM39081.1"/>
    <property type="molecule type" value="Genomic_DNA"/>
</dbReference>
<feature type="domain" description="Tyr recombinase" evidence="4">
    <location>
        <begin position="67"/>
        <end position="247"/>
    </location>
</feature>
<keyword evidence="6" id="KW-1185">Reference proteome</keyword>
<sequence length="253" mass="29729">MSHLKNKPIRALTYHELQQAISVPVKGTSKYLKTLLNKIYKMAMKNNIVDKDISELLEISQKKSVTRPVKVIDIKTIKKIRKYSNENNCTNKLKKIADMTLIMLYTGMRSREIRSIKKENIFLNENYMIRGIKTEAGKDRIIPIHPKIKDLIIFYYNEFPNKDFLFSQTKSKKAFSEVTFVNNFIEFRNLLNFTNNRHACRHTFITEFKKLNVMESKIKRIVGHKSLDVTDGVYTHYSPQDLLIEVKKLDYGD</sequence>
<dbReference type="RefSeq" id="WP_026747066.1">
    <property type="nucleotide sequence ID" value="NZ_AP019823.1"/>
</dbReference>
<name>A0A510JL29_9FUSO</name>
<dbReference type="Proteomes" id="UP000321892">
    <property type="component" value="Chromosome"/>
</dbReference>
<dbReference type="InterPro" id="IPR011010">
    <property type="entry name" value="DNA_brk_join_enz"/>
</dbReference>
<dbReference type="GO" id="GO:0015074">
    <property type="term" value="P:DNA integration"/>
    <property type="evidence" value="ECO:0007669"/>
    <property type="project" value="UniProtKB-KW"/>
</dbReference>
<protein>
    <submittedName>
        <fullName evidence="5">Site-specific recombinase, phage integrase family</fullName>
    </submittedName>
</protein>
<dbReference type="SUPFAM" id="SSF56349">
    <property type="entry name" value="DNA breaking-rejoining enzymes"/>
    <property type="match status" value="1"/>
</dbReference>